<keyword evidence="2" id="KW-0378">Hydrolase</keyword>
<evidence type="ECO:0000313" key="3">
    <source>
        <dbReference type="Proteomes" id="UP000182932"/>
    </source>
</evidence>
<comment type="caution">
    <text evidence="2">The sequence shown here is derived from an EMBL/GenBank/DDBJ whole genome shotgun (WGS) entry which is preliminary data.</text>
</comment>
<accession>A0A975W7N8</accession>
<dbReference type="GO" id="GO:0009236">
    <property type="term" value="P:cobalamin biosynthetic process"/>
    <property type="evidence" value="ECO:0007669"/>
    <property type="project" value="InterPro"/>
</dbReference>
<proteinExistence type="predicted"/>
<reference evidence="2 3" key="1">
    <citation type="submission" date="2016-10" db="EMBL/GenBank/DDBJ databases">
        <authorList>
            <person name="Varghese N."/>
            <person name="Submissions S."/>
        </authorList>
    </citation>
    <scope>NUCLEOTIDE SEQUENCE [LARGE SCALE GENOMIC DNA]</scope>
    <source>
        <strain evidence="2 3">FF3</strain>
    </source>
</reference>
<gene>
    <name evidence="2" type="ORF">SAMN04487940_102293</name>
</gene>
<evidence type="ECO:0000259" key="1">
    <source>
        <dbReference type="Pfam" id="PF01890"/>
    </source>
</evidence>
<dbReference type="AlphaFoldDB" id="A0A975W7N8"/>
<keyword evidence="3" id="KW-1185">Reference proteome</keyword>
<dbReference type="Proteomes" id="UP000182932">
    <property type="component" value="Unassembled WGS sequence"/>
</dbReference>
<name>A0A975W7N8_9RHOB</name>
<dbReference type="EMBL" id="FNYY01000002">
    <property type="protein sequence ID" value="SEI88826.1"/>
    <property type="molecule type" value="Genomic_DNA"/>
</dbReference>
<dbReference type="Pfam" id="PF01890">
    <property type="entry name" value="CbiG_C"/>
    <property type="match status" value="1"/>
</dbReference>
<dbReference type="InterPro" id="IPR002750">
    <property type="entry name" value="CobE/GbiG_C"/>
</dbReference>
<sequence>MAVGAMIVAGFGFRRDASAASLRDAFDRARGDHPVSGLATAADKAGTAQFRALSAALDLPVCPVAPEALTPQATHTHSPRVAAARGTGSVAEATALAAAGPGARLLAPRMISADRMASCALAMSLPEGQTQ</sequence>
<dbReference type="Gene3D" id="3.30.420.180">
    <property type="entry name" value="CobE/GbiG C-terminal domain"/>
    <property type="match status" value="1"/>
</dbReference>
<protein>
    <submittedName>
        <fullName evidence="2">Cobalt-precorrin 5A hydrolase</fullName>
    </submittedName>
</protein>
<feature type="domain" description="CobE/GbiG C-terminal" evidence="1">
    <location>
        <begin position="7"/>
        <end position="122"/>
    </location>
</feature>
<dbReference type="GO" id="GO:0016787">
    <property type="term" value="F:hydrolase activity"/>
    <property type="evidence" value="ECO:0007669"/>
    <property type="project" value="UniProtKB-KW"/>
</dbReference>
<dbReference type="InterPro" id="IPR036518">
    <property type="entry name" value="CobE/GbiG_C_sf"/>
</dbReference>
<dbReference type="SUPFAM" id="SSF159664">
    <property type="entry name" value="CobE/GbiG C-terminal domain-like"/>
    <property type="match status" value="1"/>
</dbReference>
<evidence type="ECO:0000313" key="2">
    <source>
        <dbReference type="EMBL" id="SEI88826.1"/>
    </source>
</evidence>
<organism evidence="2 3">
    <name type="scientific">Marinovum algicola</name>
    <dbReference type="NCBI Taxonomy" id="42444"/>
    <lineage>
        <taxon>Bacteria</taxon>
        <taxon>Pseudomonadati</taxon>
        <taxon>Pseudomonadota</taxon>
        <taxon>Alphaproteobacteria</taxon>
        <taxon>Rhodobacterales</taxon>
        <taxon>Roseobacteraceae</taxon>
        <taxon>Marinovum</taxon>
    </lineage>
</organism>